<organism evidence="1">
    <name type="scientific">marine sediment metagenome</name>
    <dbReference type="NCBI Taxonomy" id="412755"/>
    <lineage>
        <taxon>unclassified sequences</taxon>
        <taxon>metagenomes</taxon>
        <taxon>ecological metagenomes</taxon>
    </lineage>
</organism>
<sequence>LRVNESYLRILEASRNWLTVTEAALQTIGSALQKAYVLALAASNDSLGEDERVLVAIEVEELLRQAVSAANTRHDNRFIFSGYQTHTEPFQLGTALGTETTPNPATVSDFLMSECMSGQMQLATDTYHVEVWDSGGGDMKFRLVDDDGNPISIYDAATNDGTSFTGGWQDVGDMLGWFSDGVVDTGRGLTIDFGDTESLYVEGTQAAGTAGKVMYISAFDV</sequence>
<gene>
    <name evidence="1" type="ORF">S06H3_57571</name>
</gene>
<dbReference type="GO" id="GO:0009288">
    <property type="term" value="C:bacterial-type flagellum"/>
    <property type="evidence" value="ECO:0007669"/>
    <property type="project" value="InterPro"/>
</dbReference>
<dbReference type="Gene3D" id="1.20.1330.10">
    <property type="entry name" value="f41 fragment of flagellin, N-terminal domain"/>
    <property type="match status" value="1"/>
</dbReference>
<protein>
    <recommendedName>
        <fullName evidence="2">Flagellin N-terminal domain-containing protein</fullName>
    </recommendedName>
</protein>
<evidence type="ECO:0008006" key="2">
    <source>
        <dbReference type="Google" id="ProtNLM"/>
    </source>
</evidence>
<dbReference type="SUPFAM" id="SSF64518">
    <property type="entry name" value="Phase 1 flagellin"/>
    <property type="match status" value="1"/>
</dbReference>
<accession>X1QY64</accession>
<reference evidence="1" key="1">
    <citation type="journal article" date="2014" name="Front. Microbiol.">
        <title>High frequency of phylogenetically diverse reductive dehalogenase-homologous genes in deep subseafloor sedimentary metagenomes.</title>
        <authorList>
            <person name="Kawai M."/>
            <person name="Futagami T."/>
            <person name="Toyoda A."/>
            <person name="Takaki Y."/>
            <person name="Nishi S."/>
            <person name="Hori S."/>
            <person name="Arai W."/>
            <person name="Tsubouchi T."/>
            <person name="Morono Y."/>
            <person name="Uchiyama I."/>
            <person name="Ito T."/>
            <person name="Fujiyama A."/>
            <person name="Inagaki F."/>
            <person name="Takami H."/>
        </authorList>
    </citation>
    <scope>NUCLEOTIDE SEQUENCE</scope>
    <source>
        <strain evidence="1">Expedition CK06-06</strain>
    </source>
</reference>
<comment type="caution">
    <text evidence="1">The sequence shown here is derived from an EMBL/GenBank/DDBJ whole genome shotgun (WGS) entry which is preliminary data.</text>
</comment>
<dbReference type="PANTHER" id="PTHR42792">
    <property type="entry name" value="FLAGELLIN"/>
    <property type="match status" value="1"/>
</dbReference>
<proteinExistence type="predicted"/>
<name>X1QY64_9ZZZZ</name>
<feature type="non-terminal residue" evidence="1">
    <location>
        <position position="221"/>
    </location>
</feature>
<dbReference type="InterPro" id="IPR001492">
    <property type="entry name" value="Flagellin"/>
</dbReference>
<dbReference type="PANTHER" id="PTHR42792:SF1">
    <property type="entry name" value="FLAGELLAR HOOK-ASSOCIATED PROTEIN 3"/>
    <property type="match status" value="1"/>
</dbReference>
<feature type="non-terminal residue" evidence="1">
    <location>
        <position position="1"/>
    </location>
</feature>
<dbReference type="GO" id="GO:0005198">
    <property type="term" value="F:structural molecule activity"/>
    <property type="evidence" value="ECO:0007669"/>
    <property type="project" value="InterPro"/>
</dbReference>
<dbReference type="AlphaFoldDB" id="X1QY64"/>
<dbReference type="EMBL" id="BARV01037171">
    <property type="protein sequence ID" value="GAI48239.1"/>
    <property type="molecule type" value="Genomic_DNA"/>
</dbReference>
<evidence type="ECO:0000313" key="1">
    <source>
        <dbReference type="EMBL" id="GAI48239.1"/>
    </source>
</evidence>